<dbReference type="Pfam" id="PF00989">
    <property type="entry name" value="PAS"/>
    <property type="match status" value="1"/>
</dbReference>
<dbReference type="InterPro" id="IPR011006">
    <property type="entry name" value="CheY-like_superfamily"/>
</dbReference>
<keyword evidence="3 9" id="KW-0597">Phosphoprotein</keyword>
<dbReference type="InterPro" id="IPR001789">
    <property type="entry name" value="Sig_transdc_resp-reg_receiver"/>
</dbReference>
<dbReference type="InterPro" id="IPR004358">
    <property type="entry name" value="Sig_transdc_His_kin-like_C"/>
</dbReference>
<dbReference type="SMART" id="SM00387">
    <property type="entry name" value="HATPase_c"/>
    <property type="match status" value="1"/>
</dbReference>
<feature type="domain" description="Histidine kinase" evidence="10">
    <location>
        <begin position="542"/>
        <end position="801"/>
    </location>
</feature>
<dbReference type="InterPro" id="IPR000014">
    <property type="entry name" value="PAS"/>
</dbReference>
<dbReference type="Pfam" id="PF08447">
    <property type="entry name" value="PAS_3"/>
    <property type="match status" value="1"/>
</dbReference>
<evidence type="ECO:0000256" key="6">
    <source>
        <dbReference type="ARBA" id="ARBA00022777"/>
    </source>
</evidence>
<organism evidence="14 15">
    <name type="scientific">Geothrix limicola</name>
    <dbReference type="NCBI Taxonomy" id="2927978"/>
    <lineage>
        <taxon>Bacteria</taxon>
        <taxon>Pseudomonadati</taxon>
        <taxon>Acidobacteriota</taxon>
        <taxon>Holophagae</taxon>
        <taxon>Holophagales</taxon>
        <taxon>Holophagaceae</taxon>
        <taxon>Geothrix</taxon>
    </lineage>
</organism>
<dbReference type="NCBIfam" id="TIGR00229">
    <property type="entry name" value="sensory_box"/>
    <property type="match status" value="3"/>
</dbReference>
<evidence type="ECO:0000256" key="7">
    <source>
        <dbReference type="ARBA" id="ARBA00022840"/>
    </source>
</evidence>
<dbReference type="InterPro" id="IPR001610">
    <property type="entry name" value="PAC"/>
</dbReference>
<dbReference type="PROSITE" id="PS50113">
    <property type="entry name" value="PAC"/>
    <property type="match status" value="3"/>
</dbReference>
<dbReference type="Gene3D" id="3.30.450.20">
    <property type="entry name" value="PAS domain"/>
    <property type="match status" value="3"/>
</dbReference>
<keyword evidence="4" id="KW-0808">Transferase</keyword>
<dbReference type="Pfam" id="PF02518">
    <property type="entry name" value="HATPase_c"/>
    <property type="match status" value="1"/>
</dbReference>
<dbReference type="Proteomes" id="UP001165069">
    <property type="component" value="Unassembled WGS sequence"/>
</dbReference>
<dbReference type="SMART" id="SM00086">
    <property type="entry name" value="PAC"/>
    <property type="match status" value="3"/>
</dbReference>
<dbReference type="SMART" id="SM00091">
    <property type="entry name" value="PAS"/>
    <property type="match status" value="3"/>
</dbReference>
<keyword evidence="15" id="KW-1185">Reference proteome</keyword>
<dbReference type="InterPro" id="IPR000700">
    <property type="entry name" value="PAS-assoc_C"/>
</dbReference>
<dbReference type="InterPro" id="IPR036890">
    <property type="entry name" value="HATPase_C_sf"/>
</dbReference>
<dbReference type="CDD" id="cd00156">
    <property type="entry name" value="REC"/>
    <property type="match status" value="1"/>
</dbReference>
<evidence type="ECO:0000256" key="8">
    <source>
        <dbReference type="ARBA" id="ARBA00023012"/>
    </source>
</evidence>
<sequence>MEANPPIHILLVEDSEGDALLLERHLRAQGLLFDLRRVDTLAALQEALSGSAWDILLTDFNLPGLDGLEVLQVVGERAPYLPCILVSGELGEEAAVESLRRGAKDFISKSRLARLVPAIQREVHEQRIRAAAESTRAELLTLEDRLRAITSATVDGIVVMDGEGRISFWNQAAERLFGYTESEAMGRDLHALIAPSRLQSTSGSGVARLNEIGPCSAAGRVIQLDARRKDGTEFPVEVTLAALRQGDTWHSVGVVRDITERKDQESKQFETLQFLRTLIETIPSPLYYEDMGGRILGCNRAFQAFLGLPAEAVIGHLTADLLAGAEEDQAHETEPGFLRIPDAYDTSFHMPLAGGRTRHALFKKAPFWDAEGRPEGYVATLLDITRLKETEEALRQNEWLFSAIHRHVVDLIAIIDPQGRRIYTSPSYQFVLGYSDEEMERLSSLDLLHPADLDRVSQALRGIMEGQAAQGLEYRLRHKDGRWLYFESKAAIIPDPGTGNVRALVVARDITERKEAEQSRSAMEVQLRQAQKLEAIGQLAAGIAHEINTPTQFIGDNTSFLRDAWKDAFALMERLTGHLGAIAAAFGPGAEEARAALADVEQTDLRYLQEEIPKAIQQSLDGVSRISKIVKAMKDFSHPGGEAKTLTDLHQAIESTITVSRNEWKYAANLVTDFDPDLPRVPCFPGEFNQVILNLIVNAAHAIESALGGAGSGVLGQITIKTRRQGDEVEVMVSDNGTGIPESVQARMFEPFYTTKPVGKGTGQGLAIAHAVIVEKHQGRIEVRSEVGRGTTFILHLPLKAAAAGGGAE</sequence>
<gene>
    <name evidence="14" type="ORF">GETHLI_04670</name>
</gene>
<dbReference type="PANTHER" id="PTHR43065">
    <property type="entry name" value="SENSOR HISTIDINE KINASE"/>
    <property type="match status" value="1"/>
</dbReference>
<dbReference type="EC" id="2.7.13.3" evidence="2"/>
<evidence type="ECO:0000259" key="11">
    <source>
        <dbReference type="PROSITE" id="PS50110"/>
    </source>
</evidence>
<evidence type="ECO:0000259" key="10">
    <source>
        <dbReference type="PROSITE" id="PS50109"/>
    </source>
</evidence>
<dbReference type="SUPFAM" id="SSF55874">
    <property type="entry name" value="ATPase domain of HSP90 chaperone/DNA topoisomerase II/histidine kinase"/>
    <property type="match status" value="1"/>
</dbReference>
<evidence type="ECO:0000256" key="1">
    <source>
        <dbReference type="ARBA" id="ARBA00000085"/>
    </source>
</evidence>
<comment type="catalytic activity">
    <reaction evidence="1">
        <text>ATP + protein L-histidine = ADP + protein N-phospho-L-histidine.</text>
        <dbReference type="EC" id="2.7.13.3"/>
    </reaction>
</comment>
<feature type="domain" description="PAS" evidence="12">
    <location>
        <begin position="271"/>
        <end position="315"/>
    </location>
</feature>
<dbReference type="InterPro" id="IPR013767">
    <property type="entry name" value="PAS_fold"/>
</dbReference>
<dbReference type="Pfam" id="PF00072">
    <property type="entry name" value="Response_reg"/>
    <property type="match status" value="1"/>
</dbReference>
<dbReference type="InterPro" id="IPR013656">
    <property type="entry name" value="PAS_4"/>
</dbReference>
<evidence type="ECO:0000259" key="13">
    <source>
        <dbReference type="PROSITE" id="PS50113"/>
    </source>
</evidence>
<dbReference type="InterPro" id="IPR003594">
    <property type="entry name" value="HATPase_dom"/>
</dbReference>
<dbReference type="SUPFAM" id="SSF55785">
    <property type="entry name" value="PYP-like sensor domain (PAS domain)"/>
    <property type="match status" value="3"/>
</dbReference>
<dbReference type="Gene3D" id="3.40.50.2300">
    <property type="match status" value="1"/>
</dbReference>
<dbReference type="InterPro" id="IPR013655">
    <property type="entry name" value="PAS_fold_3"/>
</dbReference>
<feature type="domain" description="PAC" evidence="13">
    <location>
        <begin position="220"/>
        <end position="270"/>
    </location>
</feature>
<comment type="caution">
    <text evidence="14">The sequence shown here is derived from an EMBL/GenBank/DDBJ whole genome shotgun (WGS) entry which is preliminary data.</text>
</comment>
<evidence type="ECO:0000256" key="3">
    <source>
        <dbReference type="ARBA" id="ARBA00022553"/>
    </source>
</evidence>
<proteinExistence type="predicted"/>
<feature type="domain" description="PAS" evidence="12">
    <location>
        <begin position="397"/>
        <end position="467"/>
    </location>
</feature>
<dbReference type="PROSITE" id="PS50112">
    <property type="entry name" value="PAS"/>
    <property type="match status" value="3"/>
</dbReference>
<name>A0ABQ5QAX3_9BACT</name>
<reference evidence="14 15" key="1">
    <citation type="journal article" date="2023" name="Antonie Van Leeuwenhoek">
        <title>Mesoterricola silvestris gen. nov., sp. nov., Mesoterricola sediminis sp. nov., Geothrix oryzae sp. nov., Geothrix edaphica sp. nov., Geothrix rubra sp. nov., and Geothrix limicola sp. nov., six novel members of Acidobacteriota isolated from soils.</title>
        <authorList>
            <person name="Itoh H."/>
            <person name="Sugisawa Y."/>
            <person name="Mise K."/>
            <person name="Xu Z."/>
            <person name="Kuniyasu M."/>
            <person name="Ushijima N."/>
            <person name="Kawano K."/>
            <person name="Kobayashi E."/>
            <person name="Shiratori Y."/>
            <person name="Masuda Y."/>
            <person name="Senoo K."/>
        </authorList>
    </citation>
    <scope>NUCLEOTIDE SEQUENCE [LARGE SCALE GENOMIC DNA]</scope>
    <source>
        <strain evidence="14 15">Red804</strain>
    </source>
</reference>
<evidence type="ECO:0000256" key="2">
    <source>
        <dbReference type="ARBA" id="ARBA00012438"/>
    </source>
</evidence>
<dbReference type="PROSITE" id="PS50109">
    <property type="entry name" value="HIS_KIN"/>
    <property type="match status" value="1"/>
</dbReference>
<dbReference type="PROSITE" id="PS50110">
    <property type="entry name" value="RESPONSE_REGULATORY"/>
    <property type="match status" value="1"/>
</dbReference>
<dbReference type="PANTHER" id="PTHR43065:SF46">
    <property type="entry name" value="C4-DICARBOXYLATE TRANSPORT SENSOR PROTEIN DCTB"/>
    <property type="match status" value="1"/>
</dbReference>
<evidence type="ECO:0000259" key="12">
    <source>
        <dbReference type="PROSITE" id="PS50112"/>
    </source>
</evidence>
<protein>
    <recommendedName>
        <fullName evidence="2">histidine kinase</fullName>
        <ecNumber evidence="2">2.7.13.3</ecNumber>
    </recommendedName>
</protein>
<evidence type="ECO:0000256" key="9">
    <source>
        <dbReference type="PROSITE-ProRule" id="PRU00169"/>
    </source>
</evidence>
<feature type="domain" description="PAC" evidence="13">
    <location>
        <begin position="470"/>
        <end position="522"/>
    </location>
</feature>
<dbReference type="Pfam" id="PF08448">
    <property type="entry name" value="PAS_4"/>
    <property type="match status" value="1"/>
</dbReference>
<dbReference type="EMBL" id="BSDE01000001">
    <property type="protein sequence ID" value="GLH71965.1"/>
    <property type="molecule type" value="Genomic_DNA"/>
</dbReference>
<evidence type="ECO:0000256" key="4">
    <source>
        <dbReference type="ARBA" id="ARBA00022679"/>
    </source>
</evidence>
<dbReference type="SMART" id="SM00448">
    <property type="entry name" value="REC"/>
    <property type="match status" value="1"/>
</dbReference>
<dbReference type="InterPro" id="IPR005467">
    <property type="entry name" value="His_kinase_dom"/>
</dbReference>
<evidence type="ECO:0000313" key="15">
    <source>
        <dbReference type="Proteomes" id="UP001165069"/>
    </source>
</evidence>
<dbReference type="SUPFAM" id="SSF52172">
    <property type="entry name" value="CheY-like"/>
    <property type="match status" value="1"/>
</dbReference>
<feature type="domain" description="PAC" evidence="13">
    <location>
        <begin position="344"/>
        <end position="396"/>
    </location>
</feature>
<keyword evidence="8" id="KW-0902">Two-component regulatory system</keyword>
<keyword evidence="7" id="KW-0067">ATP-binding</keyword>
<feature type="domain" description="PAS" evidence="12">
    <location>
        <begin position="142"/>
        <end position="196"/>
    </location>
</feature>
<keyword evidence="5" id="KW-0547">Nucleotide-binding</keyword>
<dbReference type="Gene3D" id="3.30.565.10">
    <property type="entry name" value="Histidine kinase-like ATPase, C-terminal domain"/>
    <property type="match status" value="1"/>
</dbReference>
<evidence type="ECO:0000313" key="14">
    <source>
        <dbReference type="EMBL" id="GLH71965.1"/>
    </source>
</evidence>
<dbReference type="PRINTS" id="PR00344">
    <property type="entry name" value="BCTRLSENSOR"/>
</dbReference>
<dbReference type="Gene3D" id="1.10.287.130">
    <property type="match status" value="1"/>
</dbReference>
<dbReference type="InterPro" id="IPR035965">
    <property type="entry name" value="PAS-like_dom_sf"/>
</dbReference>
<feature type="modified residue" description="4-aspartylphosphate" evidence="9">
    <location>
        <position position="59"/>
    </location>
</feature>
<evidence type="ECO:0000256" key="5">
    <source>
        <dbReference type="ARBA" id="ARBA00022741"/>
    </source>
</evidence>
<keyword evidence="6" id="KW-0418">Kinase</keyword>
<dbReference type="RefSeq" id="WP_285569769.1">
    <property type="nucleotide sequence ID" value="NZ_BSDE01000001.1"/>
</dbReference>
<dbReference type="CDD" id="cd00130">
    <property type="entry name" value="PAS"/>
    <property type="match status" value="3"/>
</dbReference>
<accession>A0ABQ5QAX3</accession>
<feature type="domain" description="Response regulatory" evidence="11">
    <location>
        <begin position="8"/>
        <end position="124"/>
    </location>
</feature>